<dbReference type="GO" id="GO:0000166">
    <property type="term" value="F:nucleotide binding"/>
    <property type="evidence" value="ECO:0007669"/>
    <property type="project" value="UniProtKB-KW"/>
</dbReference>
<dbReference type="GO" id="GO:0009117">
    <property type="term" value="P:nucleotide metabolic process"/>
    <property type="evidence" value="ECO:0007669"/>
    <property type="project" value="UniProtKB-KW"/>
</dbReference>
<evidence type="ECO:0000256" key="5">
    <source>
        <dbReference type="ARBA" id="ARBA00022741"/>
    </source>
</evidence>
<sequence>MKIVIATRNRHKAVELQTLLHGVGYDAVRLDEIDPDGKIPEVEETGTTFKENALLKAHAIAKATGLPSVADDTGLEVDALGGAPGIFSARYAGENCTYEDNVKKLLRELSDVADDRRTARFKTVAVYVHKETELSAEGVVEGVITEKEEGVGGFGYDPVFSVLDMKKTYAQLADEEKNRVSHRGKAIRSLIEKLRENGLIADNPS</sequence>
<dbReference type="InterPro" id="IPR002637">
    <property type="entry name" value="RdgB/HAM1"/>
</dbReference>
<evidence type="ECO:0000256" key="1">
    <source>
        <dbReference type="ARBA" id="ARBA00001946"/>
    </source>
</evidence>
<dbReference type="GO" id="GO:0036222">
    <property type="term" value="F:XTP diphosphatase activity"/>
    <property type="evidence" value="ECO:0007669"/>
    <property type="project" value="UniProtKB-ARBA"/>
</dbReference>
<evidence type="ECO:0000256" key="15">
    <source>
        <dbReference type="ARBA" id="ARBA00083186"/>
    </source>
</evidence>
<evidence type="ECO:0000256" key="9">
    <source>
        <dbReference type="ARBA" id="ARBA00051875"/>
    </source>
</evidence>
<dbReference type="CDD" id="cd00515">
    <property type="entry name" value="HAM1"/>
    <property type="match status" value="1"/>
</dbReference>
<evidence type="ECO:0000256" key="7">
    <source>
        <dbReference type="ARBA" id="ARBA00022842"/>
    </source>
</evidence>
<dbReference type="EC" id="3.6.1.66" evidence="11"/>
<name>A0A381UKZ5_9ZZZZ</name>
<dbReference type="InterPro" id="IPR029001">
    <property type="entry name" value="ITPase-like_fam"/>
</dbReference>
<dbReference type="NCBIfam" id="TIGR00042">
    <property type="entry name" value="RdgB/HAM1 family non-canonical purine NTP pyrophosphatase"/>
    <property type="match status" value="1"/>
</dbReference>
<evidence type="ECO:0000256" key="8">
    <source>
        <dbReference type="ARBA" id="ARBA00023080"/>
    </source>
</evidence>
<evidence type="ECO:0000256" key="12">
    <source>
        <dbReference type="ARBA" id="ARBA00071289"/>
    </source>
</evidence>
<organism evidence="17">
    <name type="scientific">marine metagenome</name>
    <dbReference type="NCBI Taxonomy" id="408172"/>
    <lineage>
        <taxon>unclassified sequences</taxon>
        <taxon>metagenomes</taxon>
        <taxon>ecological metagenomes</taxon>
    </lineage>
</organism>
<keyword evidence="5" id="KW-0547">Nucleotide-binding</keyword>
<keyword evidence="6" id="KW-0378">Hydrolase</keyword>
<comment type="subunit">
    <text evidence="3">Homodimer.</text>
</comment>
<evidence type="ECO:0000256" key="10">
    <source>
        <dbReference type="ARBA" id="ARBA00052017"/>
    </source>
</evidence>
<dbReference type="Pfam" id="PF01725">
    <property type="entry name" value="Ham1p_like"/>
    <property type="match status" value="1"/>
</dbReference>
<evidence type="ECO:0000256" key="11">
    <source>
        <dbReference type="ARBA" id="ARBA00066468"/>
    </source>
</evidence>
<keyword evidence="8" id="KW-0546">Nucleotide metabolism</keyword>
<evidence type="ECO:0000256" key="2">
    <source>
        <dbReference type="ARBA" id="ARBA00008023"/>
    </source>
</evidence>
<proteinExistence type="inferred from homology"/>
<evidence type="ECO:0000256" key="3">
    <source>
        <dbReference type="ARBA" id="ARBA00011738"/>
    </source>
</evidence>
<evidence type="ECO:0000313" key="17">
    <source>
        <dbReference type="EMBL" id="SVA28856.1"/>
    </source>
</evidence>
<dbReference type="PANTHER" id="PTHR11067">
    <property type="entry name" value="INOSINE TRIPHOSPHATE PYROPHOSPHATASE/HAM1 PROTEIN"/>
    <property type="match status" value="1"/>
</dbReference>
<keyword evidence="4" id="KW-0479">Metal-binding</keyword>
<evidence type="ECO:0000256" key="6">
    <source>
        <dbReference type="ARBA" id="ARBA00022801"/>
    </source>
</evidence>
<dbReference type="GO" id="GO:0005829">
    <property type="term" value="C:cytosol"/>
    <property type="evidence" value="ECO:0007669"/>
    <property type="project" value="TreeGrafter"/>
</dbReference>
<dbReference type="PANTHER" id="PTHR11067:SF9">
    <property type="entry name" value="INOSINE TRIPHOSPHATE PYROPHOSPHATASE"/>
    <property type="match status" value="1"/>
</dbReference>
<evidence type="ECO:0000256" key="4">
    <source>
        <dbReference type="ARBA" id="ARBA00022723"/>
    </source>
</evidence>
<dbReference type="GO" id="GO:0017111">
    <property type="term" value="F:ribonucleoside triphosphate phosphatase activity"/>
    <property type="evidence" value="ECO:0007669"/>
    <property type="project" value="InterPro"/>
</dbReference>
<evidence type="ECO:0000256" key="13">
    <source>
        <dbReference type="ARBA" id="ARBA00075987"/>
    </source>
</evidence>
<dbReference type="GO" id="GO:0046872">
    <property type="term" value="F:metal ion binding"/>
    <property type="evidence" value="ECO:0007669"/>
    <property type="project" value="UniProtKB-KW"/>
</dbReference>
<keyword evidence="7" id="KW-0460">Magnesium</keyword>
<evidence type="ECO:0000256" key="14">
    <source>
        <dbReference type="ARBA" id="ARBA00078805"/>
    </source>
</evidence>
<reference evidence="17" key="1">
    <citation type="submission" date="2018-05" db="EMBL/GenBank/DDBJ databases">
        <authorList>
            <person name="Lanie J.A."/>
            <person name="Ng W.-L."/>
            <person name="Kazmierczak K.M."/>
            <person name="Andrzejewski T.M."/>
            <person name="Davidsen T.M."/>
            <person name="Wayne K.J."/>
            <person name="Tettelin H."/>
            <person name="Glass J.I."/>
            <person name="Rusch D."/>
            <person name="Podicherti R."/>
            <person name="Tsui H.-C.T."/>
            <person name="Winkler M.E."/>
        </authorList>
    </citation>
    <scope>NUCLEOTIDE SEQUENCE</scope>
</reference>
<dbReference type="HAMAP" id="MF_01405">
    <property type="entry name" value="Non_canon_purine_NTPase"/>
    <property type="match status" value="1"/>
</dbReference>
<gene>
    <name evidence="17" type="ORF">METZ01_LOCUS81710</name>
</gene>
<dbReference type="AlphaFoldDB" id="A0A381UKZ5"/>
<dbReference type="Gene3D" id="3.90.950.10">
    <property type="match status" value="1"/>
</dbReference>
<protein>
    <recommendedName>
        <fullName evidence="12">dITP/XTP pyrophosphatase</fullName>
        <ecNumber evidence="11">3.6.1.66</ecNumber>
    </recommendedName>
    <alternativeName>
        <fullName evidence="13">Non-canonical purine NTP pyrophosphatase</fullName>
    </alternativeName>
    <alternativeName>
        <fullName evidence="14">Non-standard purine NTP pyrophosphatase</fullName>
    </alternativeName>
    <alternativeName>
        <fullName evidence="16">Nucleoside-triphosphate diphosphatase</fullName>
    </alternativeName>
    <alternativeName>
        <fullName evidence="15">Nucleoside-triphosphate pyrophosphatase</fullName>
    </alternativeName>
</protein>
<dbReference type="GO" id="GO:0036220">
    <property type="term" value="F:ITP diphosphatase activity"/>
    <property type="evidence" value="ECO:0007669"/>
    <property type="project" value="UniProtKB-EC"/>
</dbReference>
<dbReference type="SUPFAM" id="SSF52972">
    <property type="entry name" value="ITPase-like"/>
    <property type="match status" value="1"/>
</dbReference>
<dbReference type="FunFam" id="3.90.950.10:FF:000001">
    <property type="entry name" value="dITP/XTP pyrophosphatase"/>
    <property type="match status" value="1"/>
</dbReference>
<dbReference type="GO" id="GO:0009146">
    <property type="term" value="P:purine nucleoside triphosphate catabolic process"/>
    <property type="evidence" value="ECO:0007669"/>
    <property type="project" value="UniProtKB-ARBA"/>
</dbReference>
<comment type="catalytic activity">
    <reaction evidence="10">
        <text>XTP + H2O = XMP + diphosphate + H(+)</text>
        <dbReference type="Rhea" id="RHEA:28610"/>
        <dbReference type="ChEBI" id="CHEBI:15377"/>
        <dbReference type="ChEBI" id="CHEBI:15378"/>
        <dbReference type="ChEBI" id="CHEBI:33019"/>
        <dbReference type="ChEBI" id="CHEBI:57464"/>
        <dbReference type="ChEBI" id="CHEBI:61314"/>
        <dbReference type="EC" id="3.6.1.66"/>
    </reaction>
</comment>
<dbReference type="InterPro" id="IPR020922">
    <property type="entry name" value="dITP/XTP_pyrophosphatase"/>
</dbReference>
<comment type="catalytic activity">
    <reaction evidence="9">
        <text>dITP + H2O = dIMP + diphosphate + H(+)</text>
        <dbReference type="Rhea" id="RHEA:28342"/>
        <dbReference type="ChEBI" id="CHEBI:15377"/>
        <dbReference type="ChEBI" id="CHEBI:15378"/>
        <dbReference type="ChEBI" id="CHEBI:33019"/>
        <dbReference type="ChEBI" id="CHEBI:61194"/>
        <dbReference type="ChEBI" id="CHEBI:61382"/>
        <dbReference type="EC" id="3.6.1.66"/>
    </reaction>
</comment>
<comment type="similarity">
    <text evidence="2">Belongs to the HAM1 NTPase family.</text>
</comment>
<dbReference type="EMBL" id="UINC01006656">
    <property type="protein sequence ID" value="SVA28856.1"/>
    <property type="molecule type" value="Genomic_DNA"/>
</dbReference>
<comment type="cofactor">
    <cofactor evidence="1">
        <name>Mg(2+)</name>
        <dbReference type="ChEBI" id="CHEBI:18420"/>
    </cofactor>
</comment>
<dbReference type="GO" id="GO:0035870">
    <property type="term" value="F:dITP diphosphatase activity"/>
    <property type="evidence" value="ECO:0007669"/>
    <property type="project" value="UniProtKB-ARBA"/>
</dbReference>
<evidence type="ECO:0000256" key="16">
    <source>
        <dbReference type="ARBA" id="ARBA00083635"/>
    </source>
</evidence>
<accession>A0A381UKZ5</accession>